<name>A0A1V4DIL5_9ENTE</name>
<dbReference type="Gene3D" id="3.90.550.10">
    <property type="entry name" value="Spore Coat Polysaccharide Biosynthesis Protein SpsA, Chain A"/>
    <property type="match status" value="1"/>
</dbReference>
<dbReference type="Proteomes" id="UP000189970">
    <property type="component" value="Unassembled WGS sequence"/>
</dbReference>
<dbReference type="EMBL" id="MVAB01000001">
    <property type="protein sequence ID" value="OPF88323.1"/>
    <property type="molecule type" value="Genomic_DNA"/>
</dbReference>
<gene>
    <name evidence="2" type="ORF">BW731_09135</name>
</gene>
<protein>
    <recommendedName>
        <fullName evidence="1">Glycosyltransferase 2-like domain-containing protein</fullName>
    </recommendedName>
</protein>
<reference evidence="2 3" key="1">
    <citation type="submission" date="2017-02" db="EMBL/GenBank/DDBJ databases">
        <title>Vagococcus cremeus sp. nov., isolated from the small intestine of a marten, Martes flavigula.</title>
        <authorList>
            <person name="Tak E.J."/>
            <person name="Bae J.-W."/>
        </authorList>
    </citation>
    <scope>NUCLEOTIDE SEQUENCE [LARGE SCALE GENOMIC DNA]</scope>
    <source>
        <strain evidence="2 3">D7T301</strain>
    </source>
</reference>
<dbReference type="InterPro" id="IPR029044">
    <property type="entry name" value="Nucleotide-diphossugar_trans"/>
</dbReference>
<evidence type="ECO:0000313" key="2">
    <source>
        <dbReference type="EMBL" id="OPF88323.1"/>
    </source>
</evidence>
<dbReference type="AlphaFoldDB" id="A0A1V4DIL5"/>
<evidence type="ECO:0000259" key="1">
    <source>
        <dbReference type="Pfam" id="PF00535"/>
    </source>
</evidence>
<proteinExistence type="predicted"/>
<dbReference type="Pfam" id="PF00535">
    <property type="entry name" value="Glycos_transf_2"/>
    <property type="match status" value="1"/>
</dbReference>
<evidence type="ECO:0000313" key="3">
    <source>
        <dbReference type="Proteomes" id="UP000189970"/>
    </source>
</evidence>
<dbReference type="RefSeq" id="WP_079347506.1">
    <property type="nucleotide sequence ID" value="NZ_MVAB01000001.1"/>
</dbReference>
<comment type="caution">
    <text evidence="2">The sequence shown here is derived from an EMBL/GenBank/DDBJ whole genome shotgun (WGS) entry which is preliminary data.</text>
</comment>
<keyword evidence="3" id="KW-1185">Reference proteome</keyword>
<feature type="domain" description="Glycosyltransferase 2-like" evidence="1">
    <location>
        <begin position="9"/>
        <end position="84"/>
    </location>
</feature>
<organism evidence="2 3">
    <name type="scientific">Vagococcus martis</name>
    <dbReference type="NCBI Taxonomy" id="1768210"/>
    <lineage>
        <taxon>Bacteria</taxon>
        <taxon>Bacillati</taxon>
        <taxon>Bacillota</taxon>
        <taxon>Bacilli</taxon>
        <taxon>Lactobacillales</taxon>
        <taxon>Enterococcaceae</taxon>
        <taxon>Vagococcus</taxon>
    </lineage>
</organism>
<sequence>MVKYDFVFVVLVYKNYDDFIDFYESVKKVNNNFQIVIVDSYYNEETLKKGKKIAKDYNIDFIHVPNKGYGFGNNEGIKYALNKYEFEHLVISNPDVKIVNLSIDKLSSSAITGPKILNLENKNQNPHYYTKNRLCFYLMKKYAESSKIFYLYLYLVINKFIRNYYQALTNSKNNIQVYSLHGSFIVIPKKVLLVLEPIFDESVFLYTEENFIADLAKKNNIKMLYDKELEIIHKEDGSSQNVNTRLHTLESLKIYFKVRDN</sequence>
<dbReference type="SUPFAM" id="SSF53448">
    <property type="entry name" value="Nucleotide-diphospho-sugar transferases"/>
    <property type="match status" value="1"/>
</dbReference>
<dbReference type="InterPro" id="IPR001173">
    <property type="entry name" value="Glyco_trans_2-like"/>
</dbReference>
<accession>A0A1V4DIL5</accession>